<name>A0AA41YPE0_9PROT</name>
<protein>
    <submittedName>
        <fullName evidence="2">Uncharacterized protein</fullName>
    </submittedName>
</protein>
<feature type="region of interest" description="Disordered" evidence="1">
    <location>
        <begin position="1"/>
        <end position="23"/>
    </location>
</feature>
<gene>
    <name evidence="2" type="ORF">OL599_05715</name>
</gene>
<sequence length="78" mass="9028">MEHLLCGSTNPLPERAGETKDPAARCENRWRDRIERNHSRLEAKKLHPTQLLSIPAPGTDPLCLRLYFMKSMFLQARI</sequence>
<dbReference type="Proteomes" id="UP001165679">
    <property type="component" value="Unassembled WGS sequence"/>
</dbReference>
<dbReference type="EMBL" id="JAPDNT010000002">
    <property type="protein sequence ID" value="MCW3474070.1"/>
    <property type="molecule type" value="Genomic_DNA"/>
</dbReference>
<comment type="caution">
    <text evidence="2">The sequence shown here is derived from an EMBL/GenBank/DDBJ whole genome shotgun (WGS) entry which is preliminary data.</text>
</comment>
<dbReference type="RefSeq" id="WP_264712690.1">
    <property type="nucleotide sequence ID" value="NZ_JAPDNT010000002.1"/>
</dbReference>
<keyword evidence="3" id="KW-1185">Reference proteome</keyword>
<evidence type="ECO:0000313" key="2">
    <source>
        <dbReference type="EMBL" id="MCW3474070.1"/>
    </source>
</evidence>
<accession>A0AA41YPE0</accession>
<evidence type="ECO:0000313" key="3">
    <source>
        <dbReference type="Proteomes" id="UP001165679"/>
    </source>
</evidence>
<proteinExistence type="predicted"/>
<reference evidence="2" key="1">
    <citation type="submission" date="2022-09" db="EMBL/GenBank/DDBJ databases">
        <title>Rhodovastum sp. nov. RN2-1 isolated from soil in Seongnam, South Korea.</title>
        <authorList>
            <person name="Le N.T."/>
        </authorList>
    </citation>
    <scope>NUCLEOTIDE SEQUENCE</scope>
    <source>
        <strain evidence="2">RN2-1</strain>
    </source>
</reference>
<organism evidence="2 3">
    <name type="scientific">Limobrevibacterium gyesilva</name>
    <dbReference type="NCBI Taxonomy" id="2991712"/>
    <lineage>
        <taxon>Bacteria</taxon>
        <taxon>Pseudomonadati</taxon>
        <taxon>Pseudomonadota</taxon>
        <taxon>Alphaproteobacteria</taxon>
        <taxon>Acetobacterales</taxon>
        <taxon>Acetobacteraceae</taxon>
        <taxon>Limobrevibacterium</taxon>
    </lineage>
</organism>
<reference evidence="2" key="2">
    <citation type="submission" date="2022-10" db="EMBL/GenBank/DDBJ databases">
        <authorList>
            <person name="Trinh H.N."/>
        </authorList>
    </citation>
    <scope>NUCLEOTIDE SEQUENCE</scope>
    <source>
        <strain evidence="2">RN2-1</strain>
    </source>
</reference>
<evidence type="ECO:0000256" key="1">
    <source>
        <dbReference type="SAM" id="MobiDB-lite"/>
    </source>
</evidence>
<dbReference type="AlphaFoldDB" id="A0AA41YPE0"/>